<accession>A0A2A9DXI9</accession>
<proteinExistence type="inferred from homology"/>
<evidence type="ECO:0000313" key="4">
    <source>
        <dbReference type="Proteomes" id="UP000221369"/>
    </source>
</evidence>
<evidence type="ECO:0000256" key="2">
    <source>
        <dbReference type="HAMAP-Rule" id="MF_00048"/>
    </source>
</evidence>
<dbReference type="NCBIfam" id="NF009150">
    <property type="entry name" value="PRK12497.1-3"/>
    <property type="match status" value="1"/>
</dbReference>
<dbReference type="PANTHER" id="PTHR34039:SF1">
    <property type="entry name" value="UPF0102 PROTEIN YRAN"/>
    <property type="match status" value="1"/>
</dbReference>
<comment type="caution">
    <text evidence="3">The sequence shown here is derived from an EMBL/GenBank/DDBJ whole genome shotgun (WGS) entry which is preliminary data.</text>
</comment>
<dbReference type="InterPro" id="IPR011856">
    <property type="entry name" value="tRNA_endonuc-like_dom_sf"/>
</dbReference>
<organism evidence="3 4">
    <name type="scientific">Paramicrobacterium agarici</name>
    <dbReference type="NCBI Taxonomy" id="630514"/>
    <lineage>
        <taxon>Bacteria</taxon>
        <taxon>Bacillati</taxon>
        <taxon>Actinomycetota</taxon>
        <taxon>Actinomycetes</taxon>
        <taxon>Micrococcales</taxon>
        <taxon>Microbacteriaceae</taxon>
        <taxon>Paramicrobacterium</taxon>
    </lineage>
</organism>
<evidence type="ECO:0000256" key="1">
    <source>
        <dbReference type="ARBA" id="ARBA00006738"/>
    </source>
</evidence>
<keyword evidence="3" id="KW-0255">Endonuclease</keyword>
<protein>
    <recommendedName>
        <fullName evidence="2">UPF0102 protein ATJ78_2487</fullName>
    </recommendedName>
</protein>
<name>A0A2A9DXI9_9MICO</name>
<dbReference type="CDD" id="cd20736">
    <property type="entry name" value="PoNe_Nuclease"/>
    <property type="match status" value="1"/>
</dbReference>
<keyword evidence="3" id="KW-0540">Nuclease</keyword>
<reference evidence="3 4" key="1">
    <citation type="submission" date="2017-10" db="EMBL/GenBank/DDBJ databases">
        <title>Sequencing the genomes of 1000 actinobacteria strains.</title>
        <authorList>
            <person name="Klenk H.-P."/>
        </authorList>
    </citation>
    <scope>NUCLEOTIDE SEQUENCE [LARGE SCALE GENOMIC DNA]</scope>
    <source>
        <strain evidence="3 4">DSM 21798</strain>
    </source>
</reference>
<dbReference type="EMBL" id="PDJE01000001">
    <property type="protein sequence ID" value="PFG31517.1"/>
    <property type="molecule type" value="Genomic_DNA"/>
</dbReference>
<dbReference type="Proteomes" id="UP000221369">
    <property type="component" value="Unassembled WGS sequence"/>
</dbReference>
<keyword evidence="4" id="KW-1185">Reference proteome</keyword>
<dbReference type="RefSeq" id="WP_098408421.1">
    <property type="nucleotide sequence ID" value="NZ_PDJE01000001.1"/>
</dbReference>
<dbReference type="NCBIfam" id="NF009154">
    <property type="entry name" value="PRK12497.3-3"/>
    <property type="match status" value="1"/>
</dbReference>
<dbReference type="Gene3D" id="3.40.1350.10">
    <property type="match status" value="1"/>
</dbReference>
<dbReference type="GO" id="GO:0003676">
    <property type="term" value="F:nucleic acid binding"/>
    <property type="evidence" value="ECO:0007669"/>
    <property type="project" value="InterPro"/>
</dbReference>
<dbReference type="Pfam" id="PF02021">
    <property type="entry name" value="UPF0102"/>
    <property type="match status" value="1"/>
</dbReference>
<dbReference type="InterPro" id="IPR003509">
    <property type="entry name" value="UPF0102_YraN-like"/>
</dbReference>
<evidence type="ECO:0000313" key="3">
    <source>
        <dbReference type="EMBL" id="PFG31517.1"/>
    </source>
</evidence>
<dbReference type="AlphaFoldDB" id="A0A2A9DXI9"/>
<dbReference type="GO" id="GO:0004519">
    <property type="term" value="F:endonuclease activity"/>
    <property type="evidence" value="ECO:0007669"/>
    <property type="project" value="UniProtKB-KW"/>
</dbReference>
<dbReference type="SUPFAM" id="SSF52980">
    <property type="entry name" value="Restriction endonuclease-like"/>
    <property type="match status" value="1"/>
</dbReference>
<gene>
    <name evidence="3" type="ORF">ATJ78_2487</name>
</gene>
<dbReference type="HAMAP" id="MF_00048">
    <property type="entry name" value="UPF0102"/>
    <property type="match status" value="1"/>
</dbReference>
<keyword evidence="3" id="KW-0378">Hydrolase</keyword>
<comment type="similarity">
    <text evidence="1 2">Belongs to the UPF0102 family.</text>
</comment>
<sequence length="119" mass="13361">MRATTIEFGARGEAAACTYLEQSGYEILERNWRHRLGEIDIVALQGDTVVFIEVKTRSGVGFGHPFEAITREKASRLRRLAGQWAAGAQSVPRRMRIDAIAVLWPRDGVPTIEHLERVC</sequence>
<dbReference type="InterPro" id="IPR011335">
    <property type="entry name" value="Restrct_endonuc-II-like"/>
</dbReference>
<dbReference type="PANTHER" id="PTHR34039">
    <property type="entry name" value="UPF0102 PROTEIN YRAN"/>
    <property type="match status" value="1"/>
</dbReference>